<dbReference type="InterPro" id="IPR037401">
    <property type="entry name" value="SnoaL-like"/>
</dbReference>
<gene>
    <name evidence="2" type="ORF">SAMN04490239_0792</name>
</gene>
<protein>
    <recommendedName>
        <fullName evidence="1">SnoaL-like domain-containing protein</fullName>
    </recommendedName>
</protein>
<reference evidence="3" key="1">
    <citation type="submission" date="2016-10" db="EMBL/GenBank/DDBJ databases">
        <authorList>
            <person name="Varghese N."/>
            <person name="Submissions S."/>
        </authorList>
    </citation>
    <scope>NUCLEOTIDE SEQUENCE [LARGE SCALE GENOMIC DNA]</scope>
    <source>
        <strain evidence="3">DSM 44498</strain>
    </source>
</reference>
<dbReference type="OrthoDB" id="129343at2"/>
<dbReference type="NCBIfam" id="TIGR02096">
    <property type="entry name" value="ketosteroid isomerase-related protein"/>
    <property type="match status" value="1"/>
</dbReference>
<dbReference type="InterPro" id="IPR032710">
    <property type="entry name" value="NTF2-like_dom_sf"/>
</dbReference>
<dbReference type="RefSeq" id="WP_072949342.1">
    <property type="nucleotide sequence ID" value="NZ_FNSV01000004.1"/>
</dbReference>
<dbReference type="InterPro" id="IPR011721">
    <property type="entry name" value="CHP02096"/>
</dbReference>
<dbReference type="AlphaFoldDB" id="A0A1H4IIF8"/>
<evidence type="ECO:0000259" key="1">
    <source>
        <dbReference type="Pfam" id="PF12680"/>
    </source>
</evidence>
<accession>A0A1H4IIF8</accession>
<dbReference type="EMBL" id="FNSV01000004">
    <property type="protein sequence ID" value="SEB33693.1"/>
    <property type="molecule type" value="Genomic_DNA"/>
</dbReference>
<proteinExistence type="predicted"/>
<organism evidence="2 3">
    <name type="scientific">Rhodococcus koreensis</name>
    <dbReference type="NCBI Taxonomy" id="99653"/>
    <lineage>
        <taxon>Bacteria</taxon>
        <taxon>Bacillati</taxon>
        <taxon>Actinomycetota</taxon>
        <taxon>Actinomycetes</taxon>
        <taxon>Mycobacteriales</taxon>
        <taxon>Nocardiaceae</taxon>
        <taxon>Rhodococcus</taxon>
    </lineage>
</organism>
<feature type="domain" description="SnoaL-like" evidence="1">
    <location>
        <begin position="15"/>
        <end position="120"/>
    </location>
</feature>
<dbReference type="Gene3D" id="3.10.450.50">
    <property type="match status" value="1"/>
</dbReference>
<name>A0A1H4IIF8_9NOCA</name>
<keyword evidence="3" id="KW-1185">Reference proteome</keyword>
<dbReference type="SUPFAM" id="SSF54427">
    <property type="entry name" value="NTF2-like"/>
    <property type="match status" value="1"/>
</dbReference>
<evidence type="ECO:0000313" key="2">
    <source>
        <dbReference type="EMBL" id="SEB33693.1"/>
    </source>
</evidence>
<dbReference type="Pfam" id="PF12680">
    <property type="entry name" value="SnoaL_2"/>
    <property type="match status" value="1"/>
</dbReference>
<evidence type="ECO:0000313" key="3">
    <source>
        <dbReference type="Proteomes" id="UP000183561"/>
    </source>
</evidence>
<sequence>MSHSFAVKWLKAFRESPEAVVALYADDFLFEDPILGQKITDRDELLRVFAPYANKDTENGIGINNFRIDEVVGDEKSAIYRWTWKAPTATAFVGVPTNGKVPGARGLTFHIYNEAGLITREASLWDVATAAADLGQPIDPSSVTKSAVLV</sequence>
<dbReference type="Proteomes" id="UP000183561">
    <property type="component" value="Unassembled WGS sequence"/>
</dbReference>